<organism evidence="1 2">
    <name type="scientific">Rugamonas rubra</name>
    <dbReference type="NCBI Taxonomy" id="758825"/>
    <lineage>
        <taxon>Bacteria</taxon>
        <taxon>Pseudomonadati</taxon>
        <taxon>Pseudomonadota</taxon>
        <taxon>Betaproteobacteria</taxon>
        <taxon>Burkholderiales</taxon>
        <taxon>Oxalobacteraceae</taxon>
        <taxon>Telluria group</taxon>
        <taxon>Rugamonas</taxon>
    </lineage>
</organism>
<dbReference type="OrthoDB" id="9152687at2"/>
<proteinExistence type="predicted"/>
<dbReference type="EMBL" id="FOTW01000007">
    <property type="protein sequence ID" value="SFL78841.1"/>
    <property type="molecule type" value="Genomic_DNA"/>
</dbReference>
<protein>
    <submittedName>
        <fullName evidence="1">Uncharacterized protein</fullName>
    </submittedName>
</protein>
<accession>A0A1I4KJM3</accession>
<gene>
    <name evidence="1" type="ORF">SAMN02982985_01546</name>
</gene>
<sequence length="146" mass="16216">MSKVEMGTAHNLTSETNKAFVTQFAGNENTSILRLADVGDLVNTQRLAERLGVTPQAIYKAVRDQRMFSLDAGGRTKLYPAFFGDQGLERTQLEAICKELDRLPGASKWQFFTTPRLSLSKKSPLDALRKGRFEDVMAAAKAFKEA</sequence>
<dbReference type="RefSeq" id="WP_139236336.1">
    <property type="nucleotide sequence ID" value="NZ_FOTW01000007.1"/>
</dbReference>
<evidence type="ECO:0000313" key="1">
    <source>
        <dbReference type="EMBL" id="SFL78841.1"/>
    </source>
</evidence>
<name>A0A1I4KJM3_9BURK</name>
<dbReference type="AlphaFoldDB" id="A0A1I4KJM3"/>
<keyword evidence="2" id="KW-1185">Reference proteome</keyword>
<reference evidence="1 2" key="1">
    <citation type="submission" date="2016-10" db="EMBL/GenBank/DDBJ databases">
        <authorList>
            <person name="de Groot N.N."/>
        </authorList>
    </citation>
    <scope>NUCLEOTIDE SEQUENCE [LARGE SCALE GENOMIC DNA]</scope>
    <source>
        <strain evidence="1 2">ATCC 43154</strain>
    </source>
</reference>
<evidence type="ECO:0000313" key="2">
    <source>
        <dbReference type="Proteomes" id="UP000199470"/>
    </source>
</evidence>
<dbReference type="Proteomes" id="UP000199470">
    <property type="component" value="Unassembled WGS sequence"/>
</dbReference>